<dbReference type="GO" id="GO:0120010">
    <property type="term" value="P:intermembrane phospholipid transfer"/>
    <property type="evidence" value="ECO:0007669"/>
    <property type="project" value="TreeGrafter"/>
</dbReference>
<dbReference type="RefSeq" id="WP_067416020.1">
    <property type="nucleotide sequence ID" value="NZ_LNTY01000034.1"/>
</dbReference>
<proteinExistence type="inferred from homology"/>
<dbReference type="AlphaFoldDB" id="A0A135I7A5"/>
<protein>
    <submittedName>
        <fullName evidence="3">ABC transporter</fullName>
    </submittedName>
</protein>
<dbReference type="GO" id="GO:0016020">
    <property type="term" value="C:membrane"/>
    <property type="evidence" value="ECO:0007669"/>
    <property type="project" value="InterPro"/>
</dbReference>
<evidence type="ECO:0000256" key="2">
    <source>
        <dbReference type="ARBA" id="ARBA00022729"/>
    </source>
</evidence>
<dbReference type="PANTHER" id="PTHR30035:SF3">
    <property type="entry name" value="INTERMEMBRANE PHOSPHOLIPID TRANSPORT SYSTEM LIPOPROTEIN MLAA"/>
    <property type="match status" value="1"/>
</dbReference>
<comment type="similarity">
    <text evidence="1">Belongs to the MlaA family.</text>
</comment>
<organism evidence="3 4">
    <name type="scientific">Enterovibrio coralii</name>
    <dbReference type="NCBI Taxonomy" id="294935"/>
    <lineage>
        <taxon>Bacteria</taxon>
        <taxon>Pseudomonadati</taxon>
        <taxon>Pseudomonadota</taxon>
        <taxon>Gammaproteobacteria</taxon>
        <taxon>Vibrionales</taxon>
        <taxon>Vibrionaceae</taxon>
        <taxon>Enterovibrio</taxon>
    </lineage>
</organism>
<dbReference type="Proteomes" id="UP000070529">
    <property type="component" value="Unassembled WGS sequence"/>
</dbReference>
<gene>
    <name evidence="3" type="ORF">ATN88_00890</name>
</gene>
<evidence type="ECO:0000313" key="4">
    <source>
        <dbReference type="Proteomes" id="UP000070529"/>
    </source>
</evidence>
<dbReference type="PANTHER" id="PTHR30035">
    <property type="entry name" value="LIPOPROTEIN VACJ-RELATED"/>
    <property type="match status" value="1"/>
</dbReference>
<evidence type="ECO:0000256" key="1">
    <source>
        <dbReference type="ARBA" id="ARBA00010634"/>
    </source>
</evidence>
<reference evidence="3 4" key="1">
    <citation type="submission" date="2015-11" db="EMBL/GenBank/DDBJ databases">
        <title>Genomic Taxonomy of the Vibrionaceae.</title>
        <authorList>
            <person name="Gomez-Gil B."/>
            <person name="Enciso-Ibarra J."/>
        </authorList>
    </citation>
    <scope>NUCLEOTIDE SEQUENCE [LARGE SCALE GENOMIC DNA]</scope>
    <source>
        <strain evidence="3 4">CAIM 912</strain>
    </source>
</reference>
<sequence length="262" mass="29139">MWKELVIALGLVIGLSGCAQSPQESLADAETNEEFDIAHPNDPFEGFNRAMWAINYDYLDPYIARPVSLAYVNYVPSFARTGISNFISNLEEPASMVNSLIMLEGEEALTHFNRFWINTVFGVAGLVDIASAADIQKLDERQFGDAMGYYDIGQGPYFMIPVYGPLTIREGVGDVVDDLYPPLSLLTFPQAILKWAFDGMESRAALVPQEAILEASPDPYAFTRDAYLQNKAFRAQGSDAVVEDNLDEDDFDEALLDEIDDY</sequence>
<name>A0A135I7A5_9GAMM</name>
<dbReference type="Pfam" id="PF04333">
    <property type="entry name" value="MlaA"/>
    <property type="match status" value="1"/>
</dbReference>
<keyword evidence="4" id="KW-1185">Reference proteome</keyword>
<comment type="caution">
    <text evidence="3">The sequence shown here is derived from an EMBL/GenBank/DDBJ whole genome shotgun (WGS) entry which is preliminary data.</text>
</comment>
<dbReference type="PRINTS" id="PR01805">
    <property type="entry name" value="VACJLIPOPROT"/>
</dbReference>
<dbReference type="InterPro" id="IPR007428">
    <property type="entry name" value="MlaA"/>
</dbReference>
<keyword evidence="2" id="KW-0732">Signal</keyword>
<dbReference type="OrthoDB" id="9785326at2"/>
<dbReference type="EMBL" id="LNTY01000034">
    <property type="protein sequence ID" value="KXF81333.1"/>
    <property type="molecule type" value="Genomic_DNA"/>
</dbReference>
<dbReference type="PROSITE" id="PS51257">
    <property type="entry name" value="PROKAR_LIPOPROTEIN"/>
    <property type="match status" value="1"/>
</dbReference>
<accession>A0A135I7A5</accession>
<dbReference type="STRING" id="294935.ATN88_00890"/>
<evidence type="ECO:0000313" key="3">
    <source>
        <dbReference type="EMBL" id="KXF81333.1"/>
    </source>
</evidence>